<accession>A0A6P2Y5N9</accession>
<gene>
    <name evidence="1" type="ORF">BLA39750_03557</name>
</gene>
<proteinExistence type="predicted"/>
<name>A0A6P2Y5N9_BURL3</name>
<evidence type="ECO:0000313" key="1">
    <source>
        <dbReference type="EMBL" id="VWD15948.1"/>
    </source>
</evidence>
<reference evidence="1 2" key="1">
    <citation type="submission" date="2019-09" db="EMBL/GenBank/DDBJ databases">
        <authorList>
            <person name="Depoorter E."/>
        </authorList>
    </citation>
    <scope>NUCLEOTIDE SEQUENCE [LARGE SCALE GENOMIC DNA]</scope>
    <source>
        <strain evidence="1">R-39750</strain>
    </source>
</reference>
<dbReference type="Proteomes" id="UP000494110">
    <property type="component" value="Unassembled WGS sequence"/>
</dbReference>
<dbReference type="AlphaFoldDB" id="A0A6P2Y5N9"/>
<evidence type="ECO:0000313" key="2">
    <source>
        <dbReference type="Proteomes" id="UP000494110"/>
    </source>
</evidence>
<sequence length="37" mass="4527">MNAWLTQMHFYDERTHRMPNFPCSSMLMSYGRARRFG</sequence>
<protein>
    <submittedName>
        <fullName evidence="1">Uncharacterized protein</fullName>
    </submittedName>
</protein>
<organism evidence="1 2">
    <name type="scientific">Burkholderia lata (strain ATCC 17760 / DSM 23089 / LMG 22485 / NCIMB 9086 / R18194 / 383)</name>
    <dbReference type="NCBI Taxonomy" id="482957"/>
    <lineage>
        <taxon>Bacteria</taxon>
        <taxon>Pseudomonadati</taxon>
        <taxon>Pseudomonadota</taxon>
        <taxon>Betaproteobacteria</taxon>
        <taxon>Burkholderiales</taxon>
        <taxon>Burkholderiaceae</taxon>
        <taxon>Burkholderia</taxon>
        <taxon>Burkholderia cepacia complex</taxon>
    </lineage>
</organism>
<dbReference type="EMBL" id="CABVQN010000016">
    <property type="protein sequence ID" value="VWD15948.1"/>
    <property type="molecule type" value="Genomic_DNA"/>
</dbReference>